<dbReference type="InterPro" id="IPR011006">
    <property type="entry name" value="CheY-like_superfamily"/>
</dbReference>
<evidence type="ECO:0000259" key="1">
    <source>
        <dbReference type="PROSITE" id="PS50110"/>
    </source>
</evidence>
<sequence>MDSFNPDFVILEIGMPEKSGVELLKYIKENQLPSKVIVLTNFTISAYRNECEKYGADYFLDKADEMDTVVTIIKNNVAKKAKAA</sequence>
<dbReference type="EMBL" id="MLJW01000012">
    <property type="protein sequence ID" value="OIR14143.1"/>
    <property type="molecule type" value="Genomic_DNA"/>
</dbReference>
<organism evidence="2">
    <name type="scientific">mine drainage metagenome</name>
    <dbReference type="NCBI Taxonomy" id="410659"/>
    <lineage>
        <taxon>unclassified sequences</taxon>
        <taxon>metagenomes</taxon>
        <taxon>ecological metagenomes</taxon>
    </lineage>
</organism>
<dbReference type="PROSITE" id="PS50110">
    <property type="entry name" value="RESPONSE_REGULATORY"/>
    <property type="match status" value="1"/>
</dbReference>
<dbReference type="InterPro" id="IPR001789">
    <property type="entry name" value="Sig_transdc_resp-reg_receiver"/>
</dbReference>
<dbReference type="Pfam" id="PF00072">
    <property type="entry name" value="Response_reg"/>
    <property type="match status" value="1"/>
</dbReference>
<name>A0A1J5T069_9ZZZZ</name>
<evidence type="ECO:0000313" key="2">
    <source>
        <dbReference type="EMBL" id="OIR14143.1"/>
    </source>
</evidence>
<accession>A0A1J5T069</accession>
<gene>
    <name evidence="2" type="primary">bvgA</name>
    <name evidence="2" type="ORF">GALL_46030</name>
</gene>
<protein>
    <submittedName>
        <fullName evidence="2">Virulence factors putative positive transcription regulator BvgA</fullName>
    </submittedName>
</protein>
<dbReference type="SUPFAM" id="SSF52172">
    <property type="entry name" value="CheY-like"/>
    <property type="match status" value="1"/>
</dbReference>
<comment type="caution">
    <text evidence="2">The sequence shown here is derived from an EMBL/GenBank/DDBJ whole genome shotgun (WGS) entry which is preliminary data.</text>
</comment>
<dbReference type="GO" id="GO:0000160">
    <property type="term" value="P:phosphorelay signal transduction system"/>
    <property type="evidence" value="ECO:0007669"/>
    <property type="project" value="InterPro"/>
</dbReference>
<feature type="domain" description="Response regulatory" evidence="1">
    <location>
        <begin position="1"/>
        <end position="77"/>
    </location>
</feature>
<reference evidence="2" key="1">
    <citation type="submission" date="2016-10" db="EMBL/GenBank/DDBJ databases">
        <title>Sequence of Gallionella enrichment culture.</title>
        <authorList>
            <person name="Poehlein A."/>
            <person name="Muehling M."/>
            <person name="Daniel R."/>
        </authorList>
    </citation>
    <scope>NUCLEOTIDE SEQUENCE</scope>
</reference>
<proteinExistence type="predicted"/>
<dbReference type="Gene3D" id="3.40.50.2300">
    <property type="match status" value="1"/>
</dbReference>
<dbReference type="AlphaFoldDB" id="A0A1J5T069"/>